<dbReference type="InterPro" id="IPR008767">
    <property type="entry name" value="Phage_SPP1_head-tail_adaptor"/>
</dbReference>
<comment type="caution">
    <text evidence="1">The sequence shown here is derived from an EMBL/GenBank/DDBJ whole genome shotgun (WGS) entry which is preliminary data.</text>
</comment>
<reference evidence="2" key="1">
    <citation type="journal article" date="2019" name="Int. J. Syst. Evol. Microbiol.">
        <title>The Global Catalogue of Microorganisms (GCM) 10K type strain sequencing project: providing services to taxonomists for standard genome sequencing and annotation.</title>
        <authorList>
            <consortium name="The Broad Institute Genomics Platform"/>
            <consortium name="The Broad Institute Genome Sequencing Center for Infectious Disease"/>
            <person name="Wu L."/>
            <person name="Ma J."/>
        </authorList>
    </citation>
    <scope>NUCLEOTIDE SEQUENCE [LARGE SCALE GENOMIC DNA]</scope>
    <source>
        <strain evidence="2">KCTC 62164</strain>
    </source>
</reference>
<dbReference type="Proteomes" id="UP001595444">
    <property type="component" value="Unassembled WGS sequence"/>
</dbReference>
<evidence type="ECO:0000313" key="2">
    <source>
        <dbReference type="Proteomes" id="UP001595444"/>
    </source>
</evidence>
<protein>
    <submittedName>
        <fullName evidence="1">Phage head closure protein</fullName>
    </submittedName>
</protein>
<dbReference type="Gene3D" id="2.40.10.270">
    <property type="entry name" value="Bacteriophage SPP1 head-tail adaptor protein"/>
    <property type="match status" value="1"/>
</dbReference>
<dbReference type="RefSeq" id="WP_194215125.1">
    <property type="nucleotide sequence ID" value="NZ_CP061205.1"/>
</dbReference>
<keyword evidence="2" id="KW-1185">Reference proteome</keyword>
<dbReference type="Pfam" id="PF05521">
    <property type="entry name" value="Phage_HCP"/>
    <property type="match status" value="1"/>
</dbReference>
<organism evidence="1 2">
    <name type="scientific">Kordiimonas pumila</name>
    <dbReference type="NCBI Taxonomy" id="2161677"/>
    <lineage>
        <taxon>Bacteria</taxon>
        <taxon>Pseudomonadati</taxon>
        <taxon>Pseudomonadota</taxon>
        <taxon>Alphaproteobacteria</taxon>
        <taxon>Kordiimonadales</taxon>
        <taxon>Kordiimonadaceae</taxon>
        <taxon>Kordiimonas</taxon>
    </lineage>
</organism>
<dbReference type="InterPro" id="IPR038666">
    <property type="entry name" value="SSP1_head-tail_sf"/>
</dbReference>
<gene>
    <name evidence="1" type="ORF">ACFOKA_07040</name>
</gene>
<sequence>MTMLAGMRHRITLMQEQNVIGAGGRITKTTPIITDVWAEVTEGLAGGVERADKQIYPTSARFKVRYNAAYQAARVVVWRGVRYRIQGTERMLGTNPTLTFDTRLIEGETP</sequence>
<proteinExistence type="predicted"/>
<dbReference type="NCBIfam" id="TIGR01563">
    <property type="entry name" value="gp16_SPP1"/>
    <property type="match status" value="1"/>
</dbReference>
<evidence type="ECO:0000313" key="1">
    <source>
        <dbReference type="EMBL" id="MFC3051652.1"/>
    </source>
</evidence>
<dbReference type="EMBL" id="JBHRSL010000004">
    <property type="protein sequence ID" value="MFC3051652.1"/>
    <property type="molecule type" value="Genomic_DNA"/>
</dbReference>
<accession>A0ABV7D438</accession>
<name>A0ABV7D438_9PROT</name>